<dbReference type="GO" id="GO:0005524">
    <property type="term" value="F:ATP binding"/>
    <property type="evidence" value="ECO:0007669"/>
    <property type="project" value="UniProtKB-KW"/>
</dbReference>
<evidence type="ECO:0000259" key="9">
    <source>
        <dbReference type="PROSITE" id="PS50893"/>
    </source>
</evidence>
<dbReference type="Gene3D" id="1.20.1560.10">
    <property type="entry name" value="ABC transporter type 1, transmembrane domain"/>
    <property type="match status" value="1"/>
</dbReference>
<name>A0ABV8L3K8_9NOCA</name>
<dbReference type="InterPro" id="IPR050835">
    <property type="entry name" value="ABC_transporter_sub-D"/>
</dbReference>
<dbReference type="Gene3D" id="3.40.50.300">
    <property type="entry name" value="P-loop containing nucleotide triphosphate hydrolases"/>
    <property type="match status" value="1"/>
</dbReference>
<evidence type="ECO:0000256" key="8">
    <source>
        <dbReference type="SAM" id="Phobius"/>
    </source>
</evidence>
<evidence type="ECO:0000256" key="1">
    <source>
        <dbReference type="ARBA" id="ARBA00004651"/>
    </source>
</evidence>
<dbReference type="Pfam" id="PF00005">
    <property type="entry name" value="ABC_tran"/>
    <property type="match status" value="1"/>
</dbReference>
<dbReference type="PROSITE" id="PS50893">
    <property type="entry name" value="ABC_TRANSPORTER_2"/>
    <property type="match status" value="1"/>
</dbReference>
<keyword evidence="4" id="KW-0547">Nucleotide-binding</keyword>
<gene>
    <name evidence="11" type="ORF">ACFOW8_07155</name>
</gene>
<dbReference type="InterPro" id="IPR011527">
    <property type="entry name" value="ABC1_TM_dom"/>
</dbReference>
<dbReference type="InterPro" id="IPR036640">
    <property type="entry name" value="ABC1_TM_sf"/>
</dbReference>
<feature type="domain" description="ABC transporter" evidence="9">
    <location>
        <begin position="409"/>
        <end position="632"/>
    </location>
</feature>
<accession>A0ABV8L3K8</accession>
<feature type="transmembrane region" description="Helical" evidence="8">
    <location>
        <begin position="20"/>
        <end position="39"/>
    </location>
</feature>
<feature type="domain" description="ABC transmembrane type-1" evidence="10">
    <location>
        <begin position="64"/>
        <end position="376"/>
    </location>
</feature>
<evidence type="ECO:0000256" key="7">
    <source>
        <dbReference type="ARBA" id="ARBA00023136"/>
    </source>
</evidence>
<evidence type="ECO:0000313" key="11">
    <source>
        <dbReference type="EMBL" id="MFC4124698.1"/>
    </source>
</evidence>
<dbReference type="InterPro" id="IPR027417">
    <property type="entry name" value="P-loop_NTPase"/>
</dbReference>
<dbReference type="RefSeq" id="WP_378547220.1">
    <property type="nucleotide sequence ID" value="NZ_JBHSBA010000003.1"/>
</dbReference>
<dbReference type="PROSITE" id="PS00211">
    <property type="entry name" value="ABC_TRANSPORTER_1"/>
    <property type="match status" value="1"/>
</dbReference>
<keyword evidence="2" id="KW-0813">Transport</keyword>
<dbReference type="SUPFAM" id="SSF52540">
    <property type="entry name" value="P-loop containing nucleoside triphosphate hydrolases"/>
    <property type="match status" value="1"/>
</dbReference>
<dbReference type="PROSITE" id="PS50929">
    <property type="entry name" value="ABC_TM1F"/>
    <property type="match status" value="1"/>
</dbReference>
<protein>
    <submittedName>
        <fullName evidence="11">ABC transporter ATP-binding protein/permease</fullName>
    </submittedName>
</protein>
<comment type="subcellular location">
    <subcellularLocation>
        <location evidence="1">Cell membrane</location>
        <topology evidence="1">Multi-pass membrane protein</topology>
    </subcellularLocation>
</comment>
<keyword evidence="6 8" id="KW-1133">Transmembrane helix</keyword>
<feature type="transmembrane region" description="Helical" evidence="8">
    <location>
        <begin position="232"/>
        <end position="256"/>
    </location>
</feature>
<evidence type="ECO:0000256" key="4">
    <source>
        <dbReference type="ARBA" id="ARBA00022741"/>
    </source>
</evidence>
<dbReference type="PANTHER" id="PTHR11384">
    <property type="entry name" value="ATP-BINDING CASSETTE, SUB-FAMILY D MEMBER"/>
    <property type="match status" value="1"/>
</dbReference>
<evidence type="ECO:0000256" key="5">
    <source>
        <dbReference type="ARBA" id="ARBA00022840"/>
    </source>
</evidence>
<comment type="caution">
    <text evidence="11">The sequence shown here is derived from an EMBL/GenBank/DDBJ whole genome shotgun (WGS) entry which is preliminary data.</text>
</comment>
<dbReference type="Pfam" id="PF06472">
    <property type="entry name" value="ABC_membrane_2"/>
    <property type="match status" value="1"/>
</dbReference>
<evidence type="ECO:0000259" key="10">
    <source>
        <dbReference type="PROSITE" id="PS50929"/>
    </source>
</evidence>
<proteinExistence type="predicted"/>
<evidence type="ECO:0000313" key="12">
    <source>
        <dbReference type="Proteomes" id="UP001595767"/>
    </source>
</evidence>
<sequence length="632" mass="71227">METSRDWGNELFETLKWTAIAFPITVVTFIVVVGLLLRFTQWGRQFWRISGGFFRSRAAWRTQLFLLFLILLTVLQVRLSVLFTYWGNDMFTSLQQGAGALAQGDTAALDEAETAFWASMLLFAILAIIHVVRALTDYFAGQWFDIRWRVWLTERVSTDWLKDRSYYRSRFIDESIDNPDQRIEQDIPTFTAQSQSLSMGAVHAVLSVVSFTQVLWELSGPMTVAGVEIPRAMLVLVLVYVLITTLVAFWIGHPLIKLNFLYERVKANFRYAMVRVRDGAENVAFYRGERVERIGLLSRFASVIKTAWAIVFRKLKFDSWNLSVNQSAVIFPYLLQAPRFFEGKVTLGDLDQTARAFGEVHDSLSFFRESYDEFAGYRASIIRLDGLVKADVESRKLDKLTVADLDDAVSLDKIDVNRPTGEPLIDGLTLRLTPGDALVVKGASGTGKTTLLRALAEMWPYADGEFGRPAGTETLFLSQVPYIPLGDLRTAVCYPALPANADDDSPVALDHSVERPRIDDVTLREVLGKVHLGHLVDRLDEDADWAKILSPGEQQRLAFARILLIRPKVVFLDEATSSVDEGLEHSLYSLIRSEVPDTILFSVAHRSTVDRHHNRLLVLEGSGAWELSPVPA</sequence>
<dbReference type="InterPro" id="IPR003593">
    <property type="entry name" value="AAA+_ATPase"/>
</dbReference>
<reference evidence="12" key="1">
    <citation type="journal article" date="2019" name="Int. J. Syst. Evol. Microbiol.">
        <title>The Global Catalogue of Microorganisms (GCM) 10K type strain sequencing project: providing services to taxonomists for standard genome sequencing and annotation.</title>
        <authorList>
            <consortium name="The Broad Institute Genomics Platform"/>
            <consortium name="The Broad Institute Genome Sequencing Center for Infectious Disease"/>
            <person name="Wu L."/>
            <person name="Ma J."/>
        </authorList>
    </citation>
    <scope>NUCLEOTIDE SEQUENCE [LARGE SCALE GENOMIC DNA]</scope>
    <source>
        <strain evidence="12">CGMCC 4.7204</strain>
    </source>
</reference>
<keyword evidence="12" id="KW-1185">Reference proteome</keyword>
<evidence type="ECO:0000256" key="3">
    <source>
        <dbReference type="ARBA" id="ARBA00022692"/>
    </source>
</evidence>
<keyword evidence="7 8" id="KW-0472">Membrane</keyword>
<dbReference type="InterPro" id="IPR017871">
    <property type="entry name" value="ABC_transporter-like_CS"/>
</dbReference>
<dbReference type="SUPFAM" id="SSF90123">
    <property type="entry name" value="ABC transporter transmembrane region"/>
    <property type="match status" value="1"/>
</dbReference>
<dbReference type="EMBL" id="JBHSBA010000003">
    <property type="protein sequence ID" value="MFC4124698.1"/>
    <property type="molecule type" value="Genomic_DNA"/>
</dbReference>
<feature type="transmembrane region" description="Helical" evidence="8">
    <location>
        <begin position="64"/>
        <end position="86"/>
    </location>
</feature>
<dbReference type="InterPro" id="IPR003439">
    <property type="entry name" value="ABC_transporter-like_ATP-bd"/>
</dbReference>
<organism evidence="11 12">
    <name type="scientific">Nocardia rhizosphaerae</name>
    <dbReference type="NCBI Taxonomy" id="1691571"/>
    <lineage>
        <taxon>Bacteria</taxon>
        <taxon>Bacillati</taxon>
        <taxon>Actinomycetota</taxon>
        <taxon>Actinomycetes</taxon>
        <taxon>Mycobacteriales</taxon>
        <taxon>Nocardiaceae</taxon>
        <taxon>Nocardia</taxon>
    </lineage>
</organism>
<dbReference type="CDD" id="cd03223">
    <property type="entry name" value="ABCD_peroxisomal_ALDP"/>
    <property type="match status" value="1"/>
</dbReference>
<keyword evidence="5 11" id="KW-0067">ATP-binding</keyword>
<dbReference type="PANTHER" id="PTHR11384:SF59">
    <property type="entry name" value="LYSOSOMAL COBALAMIN TRANSPORTER ABCD4"/>
    <property type="match status" value="1"/>
</dbReference>
<keyword evidence="3 8" id="KW-0812">Transmembrane</keyword>
<dbReference type="Proteomes" id="UP001595767">
    <property type="component" value="Unassembled WGS sequence"/>
</dbReference>
<evidence type="ECO:0000256" key="6">
    <source>
        <dbReference type="ARBA" id="ARBA00022989"/>
    </source>
</evidence>
<evidence type="ECO:0000256" key="2">
    <source>
        <dbReference type="ARBA" id="ARBA00022448"/>
    </source>
</evidence>
<feature type="transmembrane region" description="Helical" evidence="8">
    <location>
        <begin position="115"/>
        <end position="135"/>
    </location>
</feature>
<dbReference type="SMART" id="SM00382">
    <property type="entry name" value="AAA"/>
    <property type="match status" value="1"/>
</dbReference>